<dbReference type="EMBL" id="BAABLP010000006">
    <property type="protein sequence ID" value="GAA4754002.1"/>
    <property type="molecule type" value="Genomic_DNA"/>
</dbReference>
<dbReference type="RefSeq" id="WP_345481991.1">
    <property type="nucleotide sequence ID" value="NZ_BAABLP010000006.1"/>
</dbReference>
<feature type="transmembrane region" description="Helical" evidence="6">
    <location>
        <begin position="45"/>
        <end position="62"/>
    </location>
</feature>
<evidence type="ECO:0000256" key="3">
    <source>
        <dbReference type="ARBA" id="ARBA00022692"/>
    </source>
</evidence>
<accession>A0ABP8ZEF3</accession>
<evidence type="ECO:0000313" key="8">
    <source>
        <dbReference type="EMBL" id="GAA4754002.1"/>
    </source>
</evidence>
<dbReference type="InterPro" id="IPR007267">
    <property type="entry name" value="GtrA_DPMS_TM"/>
</dbReference>
<comment type="subcellular location">
    <subcellularLocation>
        <location evidence="1">Membrane</location>
        <topology evidence="1">Multi-pass membrane protein</topology>
    </subcellularLocation>
</comment>
<evidence type="ECO:0000256" key="5">
    <source>
        <dbReference type="ARBA" id="ARBA00023136"/>
    </source>
</evidence>
<feature type="transmembrane region" description="Helical" evidence="6">
    <location>
        <begin position="12"/>
        <end position="33"/>
    </location>
</feature>
<evidence type="ECO:0000256" key="1">
    <source>
        <dbReference type="ARBA" id="ARBA00004141"/>
    </source>
</evidence>
<dbReference type="PANTHER" id="PTHR38459:SF1">
    <property type="entry name" value="PROPHAGE BACTOPRENOL-LINKED GLUCOSE TRANSLOCASE HOMOLOG"/>
    <property type="match status" value="1"/>
</dbReference>
<keyword evidence="4 6" id="KW-1133">Transmembrane helix</keyword>
<feature type="transmembrane region" description="Helical" evidence="6">
    <location>
        <begin position="115"/>
        <end position="133"/>
    </location>
</feature>
<dbReference type="InterPro" id="IPR051401">
    <property type="entry name" value="GtrA_CellWall_Glycosyl"/>
</dbReference>
<comment type="caution">
    <text evidence="8">The sequence shown here is derived from an EMBL/GenBank/DDBJ whole genome shotgun (WGS) entry which is preliminary data.</text>
</comment>
<feature type="transmembrane region" description="Helical" evidence="6">
    <location>
        <begin position="83"/>
        <end position="103"/>
    </location>
</feature>
<evidence type="ECO:0000256" key="6">
    <source>
        <dbReference type="SAM" id="Phobius"/>
    </source>
</evidence>
<evidence type="ECO:0000256" key="4">
    <source>
        <dbReference type="ARBA" id="ARBA00022989"/>
    </source>
</evidence>
<dbReference type="Proteomes" id="UP001500121">
    <property type="component" value="Unassembled WGS sequence"/>
</dbReference>
<proteinExistence type="inferred from homology"/>
<dbReference type="PANTHER" id="PTHR38459">
    <property type="entry name" value="PROPHAGE BACTOPRENOL-LINKED GLUCOSE TRANSLOCASE HOMOLOG"/>
    <property type="match status" value="1"/>
</dbReference>
<dbReference type="Pfam" id="PF04138">
    <property type="entry name" value="GtrA_DPMS_TM"/>
    <property type="match status" value="1"/>
</dbReference>
<organism evidence="8 9">
    <name type="scientific">Amnibacterium soli</name>
    <dbReference type="NCBI Taxonomy" id="1282736"/>
    <lineage>
        <taxon>Bacteria</taxon>
        <taxon>Bacillati</taxon>
        <taxon>Actinomycetota</taxon>
        <taxon>Actinomycetes</taxon>
        <taxon>Micrococcales</taxon>
        <taxon>Microbacteriaceae</taxon>
        <taxon>Amnibacterium</taxon>
    </lineage>
</organism>
<keyword evidence="9" id="KW-1185">Reference proteome</keyword>
<feature type="domain" description="GtrA/DPMS transmembrane" evidence="7">
    <location>
        <begin position="15"/>
        <end position="137"/>
    </location>
</feature>
<keyword evidence="3 6" id="KW-0812">Transmembrane</keyword>
<name>A0ABP8ZEF3_9MICO</name>
<gene>
    <name evidence="8" type="ORF">GCM10025783_28680</name>
</gene>
<sequence>MRALMDHALTRQLTKFALVGGVGFVVDTASFTLLRLTPAFHTSPLKAGIISTIVAIAANWVGNRYWTFGPHRSTRGAAEAVEFAAVSVLGMLVALGCLAFSHYVLDLRTLLADNVSKNVVGLVLGSAIRFLLYRHWVYHPARRNRVAARVPETVDAE</sequence>
<evidence type="ECO:0000313" key="9">
    <source>
        <dbReference type="Proteomes" id="UP001500121"/>
    </source>
</evidence>
<evidence type="ECO:0000259" key="7">
    <source>
        <dbReference type="Pfam" id="PF04138"/>
    </source>
</evidence>
<reference evidence="9" key="1">
    <citation type="journal article" date="2019" name="Int. J. Syst. Evol. Microbiol.">
        <title>The Global Catalogue of Microorganisms (GCM) 10K type strain sequencing project: providing services to taxonomists for standard genome sequencing and annotation.</title>
        <authorList>
            <consortium name="The Broad Institute Genomics Platform"/>
            <consortium name="The Broad Institute Genome Sequencing Center for Infectious Disease"/>
            <person name="Wu L."/>
            <person name="Ma J."/>
        </authorList>
    </citation>
    <scope>NUCLEOTIDE SEQUENCE [LARGE SCALE GENOMIC DNA]</scope>
    <source>
        <strain evidence="9">JCM 19015</strain>
    </source>
</reference>
<comment type="similarity">
    <text evidence="2">Belongs to the GtrA family.</text>
</comment>
<protein>
    <recommendedName>
        <fullName evidence="7">GtrA/DPMS transmembrane domain-containing protein</fullName>
    </recommendedName>
</protein>
<evidence type="ECO:0000256" key="2">
    <source>
        <dbReference type="ARBA" id="ARBA00009399"/>
    </source>
</evidence>
<keyword evidence="5 6" id="KW-0472">Membrane</keyword>